<protein>
    <recommendedName>
        <fullName evidence="4">DUF4760 domain-containing protein</fullName>
    </recommendedName>
</protein>
<dbReference type="RefSeq" id="WP_101010811.1">
    <property type="nucleotide sequence ID" value="NZ_FRFC01000005.1"/>
</dbReference>
<dbReference type="AlphaFoldDB" id="A0A2H1EJE9"/>
<keyword evidence="3" id="KW-1185">Reference proteome</keyword>
<keyword evidence="1" id="KW-0812">Transmembrane</keyword>
<accession>A0A2H1EJE9</accession>
<dbReference type="EMBL" id="FRFC01000005">
    <property type="protein sequence ID" value="SHO47757.1"/>
    <property type="molecule type" value="Genomic_DNA"/>
</dbReference>
<evidence type="ECO:0008006" key="4">
    <source>
        <dbReference type="Google" id="ProtNLM"/>
    </source>
</evidence>
<sequence>MDYLELVIVGILTSILVISLWQFSTVKKEIRIQTQQQTYAKIVEARLNLEKTETFTKMAKESRVFADRFSTVDNPDEYYMAVAFLDLFEFLHLMNKTKTIEPGLWLRWQELIKTMMTIPKFKKVWEKTKEVHMKDFVDFIDSP</sequence>
<proteinExistence type="predicted"/>
<keyword evidence="1" id="KW-0472">Membrane</keyword>
<name>A0A2H1EJE9_9ARCH</name>
<dbReference type="OrthoDB" id="9083at2157"/>
<organism evidence="2 3">
    <name type="scientific">Nitrosotalea sinensis</name>
    <dbReference type="NCBI Taxonomy" id="1499975"/>
    <lineage>
        <taxon>Archaea</taxon>
        <taxon>Nitrososphaerota</taxon>
        <taxon>Nitrososphaeria</taxon>
        <taxon>Nitrosotaleales</taxon>
        <taxon>Nitrosotaleaceae</taxon>
        <taxon>Nitrosotalea</taxon>
    </lineage>
</organism>
<dbReference type="Proteomes" id="UP000232412">
    <property type="component" value="Unassembled WGS sequence"/>
</dbReference>
<evidence type="ECO:0000256" key="1">
    <source>
        <dbReference type="SAM" id="Phobius"/>
    </source>
</evidence>
<evidence type="ECO:0000313" key="3">
    <source>
        <dbReference type="Proteomes" id="UP000232412"/>
    </source>
</evidence>
<gene>
    <name evidence="2" type="ORF">NSIN_40219</name>
</gene>
<feature type="transmembrane region" description="Helical" evidence="1">
    <location>
        <begin position="6"/>
        <end position="23"/>
    </location>
</feature>
<evidence type="ECO:0000313" key="2">
    <source>
        <dbReference type="EMBL" id="SHO47757.1"/>
    </source>
</evidence>
<keyword evidence="1" id="KW-1133">Transmembrane helix</keyword>
<reference evidence="3" key="1">
    <citation type="submission" date="2016-12" db="EMBL/GenBank/DDBJ databases">
        <authorList>
            <person name="Herbold C."/>
        </authorList>
    </citation>
    <scope>NUCLEOTIDE SEQUENCE [LARGE SCALE GENOMIC DNA]</scope>
</reference>